<proteinExistence type="predicted"/>
<dbReference type="AlphaFoldDB" id="A0A9D9GVD7"/>
<evidence type="ECO:0000256" key="1">
    <source>
        <dbReference type="SAM" id="Coils"/>
    </source>
</evidence>
<reference evidence="2" key="2">
    <citation type="journal article" date="2021" name="PeerJ">
        <title>Extensive microbial diversity within the chicken gut microbiome revealed by metagenomics and culture.</title>
        <authorList>
            <person name="Gilroy R."/>
            <person name="Ravi A."/>
            <person name="Getino M."/>
            <person name="Pursley I."/>
            <person name="Horton D.L."/>
            <person name="Alikhan N.F."/>
            <person name="Baker D."/>
            <person name="Gharbi K."/>
            <person name="Hall N."/>
            <person name="Watson M."/>
            <person name="Adriaenssens E.M."/>
            <person name="Foster-Nyarko E."/>
            <person name="Jarju S."/>
            <person name="Secka A."/>
            <person name="Antonio M."/>
            <person name="Oren A."/>
            <person name="Chaudhuri R.R."/>
            <person name="La Ragione R."/>
            <person name="Hildebrand F."/>
            <person name="Pallen M.J."/>
        </authorList>
    </citation>
    <scope>NUCLEOTIDE SEQUENCE</scope>
    <source>
        <strain evidence="2">15467</strain>
    </source>
</reference>
<protein>
    <submittedName>
        <fullName evidence="2">Uncharacterized protein</fullName>
    </submittedName>
</protein>
<dbReference type="Proteomes" id="UP000823635">
    <property type="component" value="Unassembled WGS sequence"/>
</dbReference>
<name>A0A9D9GVD7_9BACT</name>
<dbReference type="EMBL" id="JADINB010000032">
    <property type="protein sequence ID" value="MBO8428570.1"/>
    <property type="molecule type" value="Genomic_DNA"/>
</dbReference>
<accession>A0A9D9GVD7</accession>
<keyword evidence="1" id="KW-0175">Coiled coil</keyword>
<evidence type="ECO:0000313" key="2">
    <source>
        <dbReference type="EMBL" id="MBO8428570.1"/>
    </source>
</evidence>
<dbReference type="Gene3D" id="1.10.10.60">
    <property type="entry name" value="Homeodomain-like"/>
    <property type="match status" value="1"/>
</dbReference>
<sequence>MKRRNELKYLKDPVLLQEHNDYIAHVRQVLKSNKINVAVTAAEMGMSKSTLHNHIKDGRLSLVDIYHIAKIANKKVVFDILPAERVNLTYQQQQDEIAKLKEIIINLTKEIDELKNLQPKTRTR</sequence>
<gene>
    <name evidence="2" type="ORF">IAC68_01365</name>
</gene>
<organism evidence="2 3">
    <name type="scientific">Candidatus Egerieousia excrementavium</name>
    <dbReference type="NCBI Taxonomy" id="2840778"/>
    <lineage>
        <taxon>Bacteria</taxon>
        <taxon>Pseudomonadati</taxon>
        <taxon>Bacteroidota</taxon>
        <taxon>Bacteroidia</taxon>
        <taxon>Bacteroidales</taxon>
        <taxon>Candidatus Egerieousia</taxon>
    </lineage>
</organism>
<feature type="coiled-coil region" evidence="1">
    <location>
        <begin position="83"/>
        <end position="117"/>
    </location>
</feature>
<evidence type="ECO:0000313" key="3">
    <source>
        <dbReference type="Proteomes" id="UP000823635"/>
    </source>
</evidence>
<reference evidence="2" key="1">
    <citation type="submission" date="2020-10" db="EMBL/GenBank/DDBJ databases">
        <authorList>
            <person name="Gilroy R."/>
        </authorList>
    </citation>
    <scope>NUCLEOTIDE SEQUENCE</scope>
    <source>
        <strain evidence="2">15467</strain>
    </source>
</reference>
<comment type="caution">
    <text evidence="2">The sequence shown here is derived from an EMBL/GenBank/DDBJ whole genome shotgun (WGS) entry which is preliminary data.</text>
</comment>